<feature type="transmembrane region" description="Helical" evidence="6">
    <location>
        <begin position="153"/>
        <end position="176"/>
    </location>
</feature>
<feature type="domain" description="Major facilitator superfamily (MFS) profile" evidence="7">
    <location>
        <begin position="26"/>
        <end position="401"/>
    </location>
</feature>
<evidence type="ECO:0000313" key="8">
    <source>
        <dbReference type="EMBL" id="QET05288.1"/>
    </source>
</evidence>
<dbReference type="PANTHER" id="PTHR43124:SF3">
    <property type="entry name" value="CHLORAMPHENICOL EFFLUX PUMP RV0191"/>
    <property type="match status" value="1"/>
</dbReference>
<keyword evidence="5 6" id="KW-0472">Membrane</keyword>
<keyword evidence="3 6" id="KW-0812">Transmembrane</keyword>
<gene>
    <name evidence="8" type="ORF">FOB72_25010</name>
</gene>
<feature type="transmembrane region" description="Helical" evidence="6">
    <location>
        <begin position="346"/>
        <end position="365"/>
    </location>
</feature>
<keyword evidence="4 6" id="KW-1133">Transmembrane helix</keyword>
<feature type="transmembrane region" description="Helical" evidence="6">
    <location>
        <begin position="91"/>
        <end position="111"/>
    </location>
</feature>
<feature type="transmembrane region" description="Helical" evidence="6">
    <location>
        <begin position="256"/>
        <end position="277"/>
    </location>
</feature>
<dbReference type="PANTHER" id="PTHR43124">
    <property type="entry name" value="PURINE EFFLUX PUMP PBUE"/>
    <property type="match status" value="1"/>
</dbReference>
<dbReference type="SUPFAM" id="SSF103473">
    <property type="entry name" value="MFS general substrate transporter"/>
    <property type="match status" value="1"/>
</dbReference>
<evidence type="ECO:0000256" key="1">
    <source>
        <dbReference type="ARBA" id="ARBA00004651"/>
    </source>
</evidence>
<dbReference type="GO" id="GO:0022857">
    <property type="term" value="F:transmembrane transporter activity"/>
    <property type="evidence" value="ECO:0007669"/>
    <property type="project" value="InterPro"/>
</dbReference>
<dbReference type="InterPro" id="IPR036259">
    <property type="entry name" value="MFS_trans_sf"/>
</dbReference>
<dbReference type="AlphaFoldDB" id="A0A5P2HC11"/>
<evidence type="ECO:0000256" key="4">
    <source>
        <dbReference type="ARBA" id="ARBA00022989"/>
    </source>
</evidence>
<feature type="transmembrane region" description="Helical" evidence="6">
    <location>
        <begin position="26"/>
        <end position="52"/>
    </location>
</feature>
<dbReference type="InterPro" id="IPR011701">
    <property type="entry name" value="MFS"/>
</dbReference>
<dbReference type="PROSITE" id="PS50850">
    <property type="entry name" value="MFS"/>
    <property type="match status" value="1"/>
</dbReference>
<dbReference type="InterPro" id="IPR050189">
    <property type="entry name" value="MFS_Efflux_Transporters"/>
</dbReference>
<comment type="subcellular location">
    <subcellularLocation>
        <location evidence="1">Cell membrane</location>
        <topology evidence="1">Multi-pass membrane protein</topology>
    </subcellularLocation>
</comment>
<dbReference type="Gene3D" id="1.20.1250.20">
    <property type="entry name" value="MFS general substrate transporter like domains"/>
    <property type="match status" value="1"/>
</dbReference>
<feature type="transmembrane region" description="Helical" evidence="6">
    <location>
        <begin position="117"/>
        <end position="141"/>
    </location>
</feature>
<evidence type="ECO:0000256" key="5">
    <source>
        <dbReference type="ARBA" id="ARBA00023136"/>
    </source>
</evidence>
<evidence type="ECO:0000256" key="6">
    <source>
        <dbReference type="SAM" id="Phobius"/>
    </source>
</evidence>
<dbReference type="RefSeq" id="WP_150375345.1">
    <property type="nucleotide sequence ID" value="NZ_CP044067.1"/>
</dbReference>
<dbReference type="CDD" id="cd17324">
    <property type="entry name" value="MFS_NepI_like"/>
    <property type="match status" value="1"/>
</dbReference>
<dbReference type="InterPro" id="IPR020846">
    <property type="entry name" value="MFS_dom"/>
</dbReference>
<dbReference type="Pfam" id="PF07690">
    <property type="entry name" value="MFS_1"/>
    <property type="match status" value="2"/>
</dbReference>
<keyword evidence="2" id="KW-1003">Cell membrane</keyword>
<dbReference type="OrthoDB" id="9812189at2"/>
<feature type="transmembrane region" description="Helical" evidence="6">
    <location>
        <begin position="377"/>
        <end position="396"/>
    </location>
</feature>
<organism evidence="8 9">
    <name type="scientific">Cupriavidus pauculus</name>
    <dbReference type="NCBI Taxonomy" id="82633"/>
    <lineage>
        <taxon>Bacteria</taxon>
        <taxon>Pseudomonadati</taxon>
        <taxon>Pseudomonadota</taxon>
        <taxon>Betaproteobacteria</taxon>
        <taxon>Burkholderiales</taxon>
        <taxon>Burkholderiaceae</taxon>
        <taxon>Cupriavidus</taxon>
    </lineage>
</organism>
<feature type="transmembrane region" description="Helical" evidence="6">
    <location>
        <begin position="182"/>
        <end position="203"/>
    </location>
</feature>
<dbReference type="Proteomes" id="UP000322822">
    <property type="component" value="Chromosome 2"/>
</dbReference>
<feature type="transmembrane region" description="Helical" evidence="6">
    <location>
        <begin position="289"/>
        <end position="307"/>
    </location>
</feature>
<feature type="transmembrane region" description="Helical" evidence="6">
    <location>
        <begin position="224"/>
        <end position="244"/>
    </location>
</feature>
<evidence type="ECO:0000259" key="7">
    <source>
        <dbReference type="PROSITE" id="PS50850"/>
    </source>
</evidence>
<name>A0A5P2HC11_9BURK</name>
<evidence type="ECO:0000256" key="2">
    <source>
        <dbReference type="ARBA" id="ARBA00022475"/>
    </source>
</evidence>
<accession>A0A5P2HC11</accession>
<dbReference type="GO" id="GO:0005886">
    <property type="term" value="C:plasma membrane"/>
    <property type="evidence" value="ECO:0007669"/>
    <property type="project" value="UniProtKB-SubCell"/>
</dbReference>
<feature type="transmembrane region" description="Helical" evidence="6">
    <location>
        <begin position="64"/>
        <end position="84"/>
    </location>
</feature>
<protein>
    <submittedName>
        <fullName evidence="8">MFS transporter</fullName>
    </submittedName>
</protein>
<reference evidence="8 9" key="1">
    <citation type="submission" date="2019-09" db="EMBL/GenBank/DDBJ databases">
        <title>FDA dAtabase for Regulatory Grade micrObial Sequences (FDA-ARGOS): Supporting development and validation of Infectious Disease Dx tests.</title>
        <authorList>
            <person name="Sciortino C."/>
            <person name="Tallon L."/>
            <person name="Sadzewicz L."/>
            <person name="Vavikolanu K."/>
            <person name="Mehta A."/>
            <person name="Aluvathingal J."/>
            <person name="Nadendla S."/>
            <person name="Nandy P."/>
            <person name="Geyer C."/>
            <person name="Yan Y."/>
            <person name="Sichtig H."/>
        </authorList>
    </citation>
    <scope>NUCLEOTIDE SEQUENCE [LARGE SCALE GENOMIC DNA]</scope>
    <source>
        <strain evidence="8 9">FDAARGOS_664</strain>
    </source>
</reference>
<evidence type="ECO:0000313" key="9">
    <source>
        <dbReference type="Proteomes" id="UP000322822"/>
    </source>
</evidence>
<sequence length="403" mass="41245">MSDATFPTPSAIGSDAAVPHRQHWPAVFAVAFTAAVFCTTEFMPVGLLRYIAHGLSVSEGAAGWMVSAPGLLAALSAPAITVLAGRLDRRWLLWMLGTLLVLSNLIAALAPSFTVLVLARVLFGVGLGGFWAIGSGLGARLVDAGSAPRATSIIFAGVSAGMLVGGAAGALIGELWHWRAAFWLTAALSLAALAATMACLPPLRVVQRVSLSSLRTFLLGTQSRIGLLVMMIALVGQFAAYTYITPFLSHEAGFGGTAISTLLFGYTLVGMAGNFIAGAYAGRHTQGTLMAAIGAIAVPVVLLAFAAPQPAAVLALMTVWGIAYGAMPVALQVWMAKASGDAGHEAGMALFVTNFQLSIAIGAWAGGQLVDRAGVGHALTVAGAVVAAAWGVMWALTRKAHPA</sequence>
<evidence type="ECO:0000256" key="3">
    <source>
        <dbReference type="ARBA" id="ARBA00022692"/>
    </source>
</evidence>
<feature type="transmembrane region" description="Helical" evidence="6">
    <location>
        <begin position="313"/>
        <end position="334"/>
    </location>
</feature>
<dbReference type="EMBL" id="CP044067">
    <property type="protein sequence ID" value="QET05288.1"/>
    <property type="molecule type" value="Genomic_DNA"/>
</dbReference>
<proteinExistence type="predicted"/>